<dbReference type="EMBL" id="JADOUA010000001">
    <property type="protein sequence ID" value="MBG6089312.1"/>
    <property type="molecule type" value="Genomic_DNA"/>
</dbReference>
<dbReference type="RefSeq" id="WP_197011935.1">
    <property type="nucleotide sequence ID" value="NZ_BAABES010000004.1"/>
</dbReference>
<dbReference type="InterPro" id="IPR029069">
    <property type="entry name" value="HotDog_dom_sf"/>
</dbReference>
<protein>
    <submittedName>
        <fullName evidence="4">Uncharacterized protein (TIGR00369 family)</fullName>
    </submittedName>
</protein>
<sequence length="129" mass="13546">MTDPLIDAMPFARELGVEIDAAGPGEVTGRLAWAPERCTAGGVMHGGALMALADSLGAACAFLNLPPGASTTTVESKTNFFRGLREGAARGVARPLHTGHRFIVVQTDLYDGRDRRLAQVTQTQAVLNG</sequence>
<dbReference type="InterPro" id="IPR006683">
    <property type="entry name" value="Thioestr_dom"/>
</dbReference>
<evidence type="ECO:0000256" key="1">
    <source>
        <dbReference type="ARBA" id="ARBA00008324"/>
    </source>
</evidence>
<accession>A0A931GJL6</accession>
<reference evidence="4" key="1">
    <citation type="submission" date="2020-11" db="EMBL/GenBank/DDBJ databases">
        <title>Sequencing the genomes of 1000 actinobacteria strains.</title>
        <authorList>
            <person name="Klenk H.-P."/>
        </authorList>
    </citation>
    <scope>NUCLEOTIDE SEQUENCE</scope>
    <source>
        <strain evidence="4">DSM 43175</strain>
    </source>
</reference>
<evidence type="ECO:0000313" key="4">
    <source>
        <dbReference type="EMBL" id="MBG6089312.1"/>
    </source>
</evidence>
<comment type="similarity">
    <text evidence="1">Belongs to the thioesterase PaaI family.</text>
</comment>
<dbReference type="Gene3D" id="3.10.129.10">
    <property type="entry name" value="Hotdog Thioesterase"/>
    <property type="match status" value="1"/>
</dbReference>
<dbReference type="NCBIfam" id="TIGR00369">
    <property type="entry name" value="unchar_dom_1"/>
    <property type="match status" value="1"/>
</dbReference>
<dbReference type="AlphaFoldDB" id="A0A931GJL6"/>
<name>A0A931GJL6_9ACTN</name>
<evidence type="ECO:0000256" key="2">
    <source>
        <dbReference type="ARBA" id="ARBA00022801"/>
    </source>
</evidence>
<dbReference type="GO" id="GO:0005829">
    <property type="term" value="C:cytosol"/>
    <property type="evidence" value="ECO:0007669"/>
    <property type="project" value="TreeGrafter"/>
</dbReference>
<keyword evidence="2" id="KW-0378">Hydrolase</keyword>
<dbReference type="PANTHER" id="PTHR43240">
    <property type="entry name" value="1,4-DIHYDROXY-2-NAPHTHOYL-COA THIOESTERASE 1"/>
    <property type="match status" value="1"/>
</dbReference>
<dbReference type="Pfam" id="PF03061">
    <property type="entry name" value="4HBT"/>
    <property type="match status" value="1"/>
</dbReference>
<dbReference type="Proteomes" id="UP000614047">
    <property type="component" value="Unassembled WGS sequence"/>
</dbReference>
<dbReference type="CDD" id="cd03443">
    <property type="entry name" value="PaaI_thioesterase"/>
    <property type="match status" value="1"/>
</dbReference>
<dbReference type="SUPFAM" id="SSF54637">
    <property type="entry name" value="Thioesterase/thiol ester dehydrase-isomerase"/>
    <property type="match status" value="1"/>
</dbReference>
<dbReference type="PANTHER" id="PTHR43240:SF5">
    <property type="entry name" value="1,4-DIHYDROXY-2-NAPHTHOYL-COA THIOESTERASE 1"/>
    <property type="match status" value="1"/>
</dbReference>
<keyword evidence="5" id="KW-1185">Reference proteome</keyword>
<evidence type="ECO:0000259" key="3">
    <source>
        <dbReference type="Pfam" id="PF03061"/>
    </source>
</evidence>
<dbReference type="InterPro" id="IPR003736">
    <property type="entry name" value="PAAI_dom"/>
</dbReference>
<gene>
    <name evidence="4" type="ORF">IW256_003425</name>
</gene>
<dbReference type="GO" id="GO:0061522">
    <property type="term" value="F:1,4-dihydroxy-2-naphthoyl-CoA thioesterase activity"/>
    <property type="evidence" value="ECO:0007669"/>
    <property type="project" value="TreeGrafter"/>
</dbReference>
<proteinExistence type="inferred from homology"/>
<comment type="caution">
    <text evidence="4">The sequence shown here is derived from an EMBL/GenBank/DDBJ whole genome shotgun (WGS) entry which is preliminary data.</text>
</comment>
<feature type="domain" description="Thioesterase" evidence="3">
    <location>
        <begin position="41"/>
        <end position="116"/>
    </location>
</feature>
<evidence type="ECO:0000313" key="5">
    <source>
        <dbReference type="Proteomes" id="UP000614047"/>
    </source>
</evidence>
<organism evidence="4 5">
    <name type="scientific">Actinomadura viridis</name>
    <dbReference type="NCBI Taxonomy" id="58110"/>
    <lineage>
        <taxon>Bacteria</taxon>
        <taxon>Bacillati</taxon>
        <taxon>Actinomycetota</taxon>
        <taxon>Actinomycetes</taxon>
        <taxon>Streptosporangiales</taxon>
        <taxon>Thermomonosporaceae</taxon>
        <taxon>Actinomadura</taxon>
    </lineage>
</organism>